<dbReference type="Pfam" id="PF11017">
    <property type="entry name" value="DUF2855"/>
    <property type="match status" value="1"/>
</dbReference>
<dbReference type="AlphaFoldDB" id="A0A8J3U026"/>
<dbReference type="InterPro" id="IPR021276">
    <property type="entry name" value="DUF2855"/>
</dbReference>
<name>A0A8J3U026_9ACTN</name>
<sequence>MKRDLEVRRGELARVRVVEEAEPEVGPGQALLRVDRYGLTSNNVTYAMLGDTLRYWDFFPAQSGWGRIPAWGFADVVTTRVAGLAEGVRVFGLLPMSTHLLVTAQHDNGSGFVDRSPHRAALPAAYNHYRHLDGTDRSTAMEERRMLLWPLFSASFLIDDLLGEHRCFGADAVVLSSASSKTAIGAAFLLRKRPGVTVVGLTSPANLAFVTGLGVYDSVVAYDALAGLPDTDTALVDLAGNARLQRQVHDRYADRLRARVIVGATHGDLGREPGDALHGPTPLFFFAADQIRRRAREWGLGDLEDRIEVAWQGFRAASAPWFRIDRRPGPDAAVQTYLDVLQGRADPSIGHILSMWAPGFRATRPPGS</sequence>
<proteinExistence type="predicted"/>
<evidence type="ECO:0000313" key="2">
    <source>
        <dbReference type="Proteomes" id="UP000622547"/>
    </source>
</evidence>
<keyword evidence="2" id="KW-1185">Reference proteome</keyword>
<accession>A0A8J3U026</accession>
<evidence type="ECO:0000313" key="1">
    <source>
        <dbReference type="EMBL" id="GII35741.1"/>
    </source>
</evidence>
<reference evidence="1 2" key="1">
    <citation type="submission" date="2021-01" db="EMBL/GenBank/DDBJ databases">
        <title>Whole genome shotgun sequence of Planotetraspora phitsanulokensis NBRC 104273.</title>
        <authorList>
            <person name="Komaki H."/>
            <person name="Tamura T."/>
        </authorList>
    </citation>
    <scope>NUCLEOTIDE SEQUENCE [LARGE SCALE GENOMIC DNA]</scope>
    <source>
        <strain evidence="1 2">NBRC 104273</strain>
    </source>
</reference>
<protein>
    <recommendedName>
        <fullName evidence="3">DUF2855 family protein</fullName>
    </recommendedName>
</protein>
<organism evidence="1 2">
    <name type="scientific">Planotetraspora phitsanulokensis</name>
    <dbReference type="NCBI Taxonomy" id="575192"/>
    <lineage>
        <taxon>Bacteria</taxon>
        <taxon>Bacillati</taxon>
        <taxon>Actinomycetota</taxon>
        <taxon>Actinomycetes</taxon>
        <taxon>Streptosporangiales</taxon>
        <taxon>Streptosporangiaceae</taxon>
        <taxon>Planotetraspora</taxon>
    </lineage>
</organism>
<evidence type="ECO:0008006" key="3">
    <source>
        <dbReference type="Google" id="ProtNLM"/>
    </source>
</evidence>
<comment type="caution">
    <text evidence="1">The sequence shown here is derived from an EMBL/GenBank/DDBJ whole genome shotgun (WGS) entry which is preliminary data.</text>
</comment>
<dbReference type="Proteomes" id="UP000622547">
    <property type="component" value="Unassembled WGS sequence"/>
</dbReference>
<dbReference type="RefSeq" id="WP_204071475.1">
    <property type="nucleotide sequence ID" value="NZ_BAABHI010000012.1"/>
</dbReference>
<dbReference type="Gene3D" id="3.90.180.10">
    <property type="entry name" value="Medium-chain alcohol dehydrogenases, catalytic domain"/>
    <property type="match status" value="1"/>
</dbReference>
<gene>
    <name evidence="1" type="ORF">Pph01_07440</name>
</gene>
<dbReference type="EMBL" id="BOOP01000003">
    <property type="protein sequence ID" value="GII35741.1"/>
    <property type="molecule type" value="Genomic_DNA"/>
</dbReference>